<evidence type="ECO:0000259" key="1">
    <source>
        <dbReference type="Pfam" id="PF00078"/>
    </source>
</evidence>
<dbReference type="CDD" id="cd01650">
    <property type="entry name" value="RT_nLTR_like"/>
    <property type="match status" value="1"/>
</dbReference>
<dbReference type="Ensembl" id="ENSLLET00000041168.1">
    <property type="protein sequence ID" value="ENSLLEP00000039576.1"/>
    <property type="gene ID" value="ENSLLEG00000025175.1"/>
</dbReference>
<accession>A0A8C5WHX1</accession>
<dbReference type="InterPro" id="IPR000477">
    <property type="entry name" value="RT_dom"/>
</dbReference>
<proteinExistence type="predicted"/>
<dbReference type="Pfam" id="PF03372">
    <property type="entry name" value="Exo_endo_phos"/>
    <property type="match status" value="1"/>
</dbReference>
<dbReference type="GeneTree" id="ENSGT00940000165023"/>
<dbReference type="Pfam" id="PF00078">
    <property type="entry name" value="RVT_1"/>
    <property type="match status" value="1"/>
</dbReference>
<dbReference type="SUPFAM" id="SSF56672">
    <property type="entry name" value="DNA/RNA polymerases"/>
    <property type="match status" value="1"/>
</dbReference>
<dbReference type="InterPro" id="IPR005135">
    <property type="entry name" value="Endo/exonuclease/phosphatase"/>
</dbReference>
<dbReference type="PANTHER" id="PTHR31635">
    <property type="entry name" value="REVERSE TRANSCRIPTASE DOMAIN-CONTAINING PROTEIN-RELATED"/>
    <property type="match status" value="1"/>
</dbReference>
<organism evidence="3 4">
    <name type="scientific">Leptobrachium leishanense</name>
    <name type="common">Leishan spiny toad</name>
    <dbReference type="NCBI Taxonomy" id="445787"/>
    <lineage>
        <taxon>Eukaryota</taxon>
        <taxon>Metazoa</taxon>
        <taxon>Chordata</taxon>
        <taxon>Craniata</taxon>
        <taxon>Vertebrata</taxon>
        <taxon>Euteleostomi</taxon>
        <taxon>Amphibia</taxon>
        <taxon>Batrachia</taxon>
        <taxon>Anura</taxon>
        <taxon>Pelobatoidea</taxon>
        <taxon>Megophryidae</taxon>
        <taxon>Leptobrachium</taxon>
    </lineage>
</organism>
<dbReference type="AlphaFoldDB" id="A0A8C5WHX1"/>
<reference evidence="3" key="2">
    <citation type="submission" date="2025-09" db="UniProtKB">
        <authorList>
            <consortium name="Ensembl"/>
        </authorList>
    </citation>
    <scope>IDENTIFICATION</scope>
</reference>
<evidence type="ECO:0000259" key="2">
    <source>
        <dbReference type="Pfam" id="PF03372"/>
    </source>
</evidence>
<feature type="domain" description="Endonuclease/exonuclease/phosphatase" evidence="2">
    <location>
        <begin position="17"/>
        <end position="180"/>
    </location>
</feature>
<dbReference type="GO" id="GO:0003824">
    <property type="term" value="F:catalytic activity"/>
    <property type="evidence" value="ECO:0007669"/>
    <property type="project" value="InterPro"/>
</dbReference>
<sequence>MNGPIEICSPGNYVAAKSRGTAILFSRDVPFQLDDQLVDPEGRYLFIKGKISDISYTFASVYLPNVNQHRCLAHIIKRLTTFSSGILILAGDFNVPLEPRLDTSRKSSSIPPCSLRHIRRSLDSLRLVDVWRAFNAGTREYTFYSNVHASSSRIDYIFLPQHLLHLVLTAEIGTRTWSDHAPIWMDLHSPLFRPRERTWRLNTTLLDDPLLRMEFSDRLKQYFQDNLDIGDVPVATVWEAHKAVIRGHFIGAATAIKRAKTTEIADLLHNIRRLESQTDPVTDASFQEATLLRRRLNEILDEKIRLDAIKAKCRFALSENRPSRLLAILLRQRRRLAYIAKIKLKNGLCSSLPADIMEEFASYYQSLYHIDAIEGPGSLPESLSAYLQSRVTSKLSSSARESLATPISIEELSTALKSMKNGRCPGPDGLPLEYYKCFGESLSPLLVRLFRSIDGTTHLHPRTLAATITVIPKPGKDHSACKNYRPISLLNVDTKILAKILATRLIPYVSGLVKPDQVGFMPGREAKDATSRALNAITLAKRSGQALLLFSVDAEKAFDRVRWNYLFEVLHLIGLPDNYFHWITALYRKPTARVRINGALSTEITIYNGTRQGCPLSPLLFALSLEPLLESVRSDADISGVRGRSREHVVSAYADDLLFMLTNTESSLPAALKTLAEFGEHSGFRINADKSEFLDINLHPIVASRLKQRFPYAWCPTKMRYLGIWLTSSHSRLFELNYKPLLDSFRADLAGWNNKFISWLGRVNVIKMNLLPRLLYVFQTVPIHIPAEFFVTLRSLILKFIWPKGKPRVRYETLCRAKNRGGLALPDTKLYFYATQLTRVLDWSLTSAEKLWLDLEEELMGTPLWTLPWIRPRDSMERQTLWSIPRETLRIWRKIRMSRSLSSAVSPLLPLHHNPGFLPGVCPDLRRRLDLPDRITVQSFLKDGIVPPLVAADGSPPPTFLEHFNCAQIKSFLQSLNAGFSLTRPLLPFENFYRLGIPLARSISTLYRLLQDSITDPPQFQSTWQDILGDSFSDETWSMTYELSHRGSPWLKCAENAYKILTLWYWTPERIHRIQPTSDPLCWRCGSDVGSFLHIWWTCPLLGPFWRMVHEGVCNITTLDVTFSASTYLLLHFPTSIKTMRKSAALRLVLAARLLIPVHWKSRTIPSKRMWVNEVERLRAVDRLVAVERDQIETFCDAWIYWDEYRSGDTADTITSPRTAADRGV</sequence>
<protein>
    <recommendedName>
        <fullName evidence="5">Reverse transcriptase domain-containing protein</fullName>
    </recommendedName>
</protein>
<dbReference type="Gene3D" id="3.60.10.10">
    <property type="entry name" value="Endonuclease/exonuclease/phosphatase"/>
    <property type="match status" value="1"/>
</dbReference>
<dbReference type="PANTHER" id="PTHR31635:SF196">
    <property type="entry name" value="REVERSE TRANSCRIPTASE DOMAIN-CONTAINING PROTEIN-RELATED"/>
    <property type="match status" value="1"/>
</dbReference>
<evidence type="ECO:0008006" key="5">
    <source>
        <dbReference type="Google" id="ProtNLM"/>
    </source>
</evidence>
<dbReference type="Proteomes" id="UP000694569">
    <property type="component" value="Unplaced"/>
</dbReference>
<feature type="domain" description="Reverse transcriptase" evidence="1">
    <location>
        <begin position="471"/>
        <end position="725"/>
    </location>
</feature>
<dbReference type="SUPFAM" id="SSF56219">
    <property type="entry name" value="DNase I-like"/>
    <property type="match status" value="1"/>
</dbReference>
<keyword evidence="4" id="KW-1185">Reference proteome</keyword>
<reference evidence="3" key="1">
    <citation type="submission" date="2025-08" db="UniProtKB">
        <authorList>
            <consortium name="Ensembl"/>
        </authorList>
    </citation>
    <scope>IDENTIFICATION</scope>
</reference>
<dbReference type="CDD" id="cd09076">
    <property type="entry name" value="L1-EN"/>
    <property type="match status" value="1"/>
</dbReference>
<dbReference type="InterPro" id="IPR036691">
    <property type="entry name" value="Endo/exonu/phosph_ase_sf"/>
</dbReference>
<name>A0A8C5WHX1_9ANUR</name>
<dbReference type="OrthoDB" id="9909359at2759"/>
<evidence type="ECO:0000313" key="3">
    <source>
        <dbReference type="Ensembl" id="ENSLLEP00000039576.1"/>
    </source>
</evidence>
<dbReference type="InterPro" id="IPR043502">
    <property type="entry name" value="DNA/RNA_pol_sf"/>
</dbReference>
<evidence type="ECO:0000313" key="4">
    <source>
        <dbReference type="Proteomes" id="UP000694569"/>
    </source>
</evidence>